<protein>
    <recommendedName>
        <fullName evidence="2">PepSY domain-containing protein</fullName>
    </recommendedName>
</protein>
<evidence type="ECO:0000313" key="3">
    <source>
        <dbReference type="EMBL" id="KXB29898.1"/>
    </source>
</evidence>
<comment type="caution">
    <text evidence="3">The sequence shown here is derived from an EMBL/GenBank/DDBJ whole genome shotgun (WGS) entry which is preliminary data.</text>
</comment>
<keyword evidence="1" id="KW-0812">Transmembrane</keyword>
<feature type="transmembrane region" description="Helical" evidence="1">
    <location>
        <begin position="131"/>
        <end position="154"/>
    </location>
</feature>
<dbReference type="InterPro" id="IPR025711">
    <property type="entry name" value="PepSY"/>
</dbReference>
<dbReference type="PANTHER" id="PTHR34219">
    <property type="entry name" value="IRON-REGULATED INNER MEMBRANE PROTEIN-RELATED"/>
    <property type="match status" value="1"/>
</dbReference>
<keyword evidence="1" id="KW-0472">Membrane</keyword>
<sequence>MLLGAVFAVLGLSGSVLCFYPEIDLWLNPAQQVAGSAPATFSVQQALDALHAARPDYGGAWRLEMPLADGRPLSARYYRPPETAGRSFAPFMATLDPQTVTITSQRFWGDYAMTWLYNLHYTLLWEKPGRMAVGVVGLFSLLSLGSGLYLWWPAGSRWREALRVRIRPGIVRATYDWHTLGGIYGFVLLLVISFSGVFLALPEYGRPLVEAFSPLGRSATPHSADTRGDMISADLAVARAQAALPGAVLRWVETPATADSVFRLSFWQAGDPGYRFPRSNVWVDAYSGDVLAVRDWRREATGDVFLAWQHPLHNGEGFGLAGRLLASLAGLLPALLWVTGVMRWSQKRQARAKLSALADGRPV</sequence>
<evidence type="ECO:0000313" key="4">
    <source>
        <dbReference type="Proteomes" id="UP000070186"/>
    </source>
</evidence>
<organism evidence="3 4">
    <name type="scientific">Dechloromonas denitrificans</name>
    <dbReference type="NCBI Taxonomy" id="281362"/>
    <lineage>
        <taxon>Bacteria</taxon>
        <taxon>Pseudomonadati</taxon>
        <taxon>Pseudomonadota</taxon>
        <taxon>Betaproteobacteria</taxon>
        <taxon>Rhodocyclales</taxon>
        <taxon>Azonexaceae</taxon>
        <taxon>Dechloromonas</taxon>
    </lineage>
</organism>
<proteinExistence type="predicted"/>
<feature type="transmembrane region" description="Helical" evidence="1">
    <location>
        <begin position="324"/>
        <end position="344"/>
    </location>
</feature>
<reference evidence="3 4" key="1">
    <citation type="submission" date="2015-12" db="EMBL/GenBank/DDBJ databases">
        <title>Nitrous oxide reduction kinetics distinguish bacteria harboring typical versus atypical NosZ.</title>
        <authorList>
            <person name="Yoon S."/>
            <person name="Nissen S."/>
            <person name="Park D."/>
            <person name="Sanford R.A."/>
            <person name="Loeffler F.E."/>
        </authorList>
    </citation>
    <scope>NUCLEOTIDE SEQUENCE [LARGE SCALE GENOMIC DNA]</scope>
    <source>
        <strain evidence="3 4">ATCC BAA-841</strain>
    </source>
</reference>
<keyword evidence="4" id="KW-1185">Reference proteome</keyword>
<dbReference type="Proteomes" id="UP000070186">
    <property type="component" value="Unassembled WGS sequence"/>
</dbReference>
<gene>
    <name evidence="3" type="ORF">AT959_16255</name>
</gene>
<accession>A0A133XG18</accession>
<dbReference type="PANTHER" id="PTHR34219:SF3">
    <property type="entry name" value="BLL7967 PROTEIN"/>
    <property type="match status" value="1"/>
</dbReference>
<feature type="domain" description="PepSY" evidence="2">
    <location>
        <begin position="231"/>
        <end position="293"/>
    </location>
</feature>
<keyword evidence="1" id="KW-1133">Transmembrane helix</keyword>
<name>A0A133XG18_9RHOO</name>
<dbReference type="STRING" id="281362.AT959_16255"/>
<dbReference type="EMBL" id="LODL01000035">
    <property type="protein sequence ID" value="KXB29898.1"/>
    <property type="molecule type" value="Genomic_DNA"/>
</dbReference>
<dbReference type="AlphaFoldDB" id="A0A133XG18"/>
<evidence type="ECO:0000256" key="1">
    <source>
        <dbReference type="SAM" id="Phobius"/>
    </source>
</evidence>
<dbReference type="InterPro" id="IPR005625">
    <property type="entry name" value="PepSY-ass_TM"/>
</dbReference>
<evidence type="ECO:0000259" key="2">
    <source>
        <dbReference type="Pfam" id="PF03413"/>
    </source>
</evidence>
<dbReference type="Pfam" id="PF03929">
    <property type="entry name" value="PepSY_TM"/>
    <property type="match status" value="1"/>
</dbReference>
<feature type="transmembrane region" description="Helical" evidence="1">
    <location>
        <begin position="175"/>
        <end position="201"/>
    </location>
</feature>
<dbReference type="Pfam" id="PF03413">
    <property type="entry name" value="PepSY"/>
    <property type="match status" value="1"/>
</dbReference>